<evidence type="ECO:0000313" key="2">
    <source>
        <dbReference type="Proteomes" id="UP000735302"/>
    </source>
</evidence>
<accession>A0AAV4BSU9</accession>
<reference evidence="1 2" key="1">
    <citation type="journal article" date="2021" name="Elife">
        <title>Chloroplast acquisition without the gene transfer in kleptoplastic sea slugs, Plakobranchus ocellatus.</title>
        <authorList>
            <person name="Maeda T."/>
            <person name="Takahashi S."/>
            <person name="Yoshida T."/>
            <person name="Shimamura S."/>
            <person name="Takaki Y."/>
            <person name="Nagai Y."/>
            <person name="Toyoda A."/>
            <person name="Suzuki Y."/>
            <person name="Arimoto A."/>
            <person name="Ishii H."/>
            <person name="Satoh N."/>
            <person name="Nishiyama T."/>
            <person name="Hasebe M."/>
            <person name="Maruyama T."/>
            <person name="Minagawa J."/>
            <person name="Obokata J."/>
            <person name="Shigenobu S."/>
        </authorList>
    </citation>
    <scope>NUCLEOTIDE SEQUENCE [LARGE SCALE GENOMIC DNA]</scope>
</reference>
<dbReference type="Proteomes" id="UP000735302">
    <property type="component" value="Unassembled WGS sequence"/>
</dbReference>
<sequence>MRERRGKGEQMRGRERCGVAKPITVRFGAIASGWQACCVIFHHPVLPVLSTTRPIISQCTTTIVMYDAQTMRKTPFLPHSIAILTIRRSFQMTF</sequence>
<dbReference type="EMBL" id="BLXT01005502">
    <property type="protein sequence ID" value="GFO23254.1"/>
    <property type="molecule type" value="Genomic_DNA"/>
</dbReference>
<keyword evidence="2" id="KW-1185">Reference proteome</keyword>
<dbReference type="AlphaFoldDB" id="A0AAV4BSU9"/>
<evidence type="ECO:0000313" key="1">
    <source>
        <dbReference type="EMBL" id="GFO23254.1"/>
    </source>
</evidence>
<organism evidence="1 2">
    <name type="scientific">Plakobranchus ocellatus</name>
    <dbReference type="NCBI Taxonomy" id="259542"/>
    <lineage>
        <taxon>Eukaryota</taxon>
        <taxon>Metazoa</taxon>
        <taxon>Spiralia</taxon>
        <taxon>Lophotrochozoa</taxon>
        <taxon>Mollusca</taxon>
        <taxon>Gastropoda</taxon>
        <taxon>Heterobranchia</taxon>
        <taxon>Euthyneura</taxon>
        <taxon>Panpulmonata</taxon>
        <taxon>Sacoglossa</taxon>
        <taxon>Placobranchoidea</taxon>
        <taxon>Plakobranchidae</taxon>
        <taxon>Plakobranchus</taxon>
    </lineage>
</organism>
<proteinExistence type="predicted"/>
<name>A0AAV4BSU9_9GAST</name>
<gene>
    <name evidence="1" type="ORF">PoB_004975900</name>
</gene>
<protein>
    <submittedName>
        <fullName evidence="1">Uncharacterized protein</fullName>
    </submittedName>
</protein>
<comment type="caution">
    <text evidence="1">The sequence shown here is derived from an EMBL/GenBank/DDBJ whole genome shotgun (WGS) entry which is preliminary data.</text>
</comment>
<feature type="non-terminal residue" evidence="1">
    <location>
        <position position="94"/>
    </location>
</feature>